<evidence type="ECO:0000256" key="2">
    <source>
        <dbReference type="ARBA" id="ARBA00023125"/>
    </source>
</evidence>
<dbReference type="PANTHER" id="PTHR46796:SF6">
    <property type="entry name" value="ARAC SUBFAMILY"/>
    <property type="match status" value="1"/>
</dbReference>
<feature type="domain" description="HTH araC/xylS-type" evidence="4">
    <location>
        <begin position="272"/>
        <end position="373"/>
    </location>
</feature>
<dbReference type="SUPFAM" id="SSF46689">
    <property type="entry name" value="Homeodomain-like"/>
    <property type="match status" value="1"/>
</dbReference>
<reference evidence="5 6" key="1">
    <citation type="submission" date="2019-03" db="EMBL/GenBank/DDBJ databases">
        <title>Draft genome sequences of novel Actinobacteria.</title>
        <authorList>
            <person name="Sahin N."/>
            <person name="Ay H."/>
            <person name="Saygin H."/>
        </authorList>
    </citation>
    <scope>NUCLEOTIDE SEQUENCE [LARGE SCALE GENOMIC DNA]</scope>
    <source>
        <strain evidence="5 6">KC310</strain>
    </source>
</reference>
<dbReference type="InterPro" id="IPR050204">
    <property type="entry name" value="AraC_XylS_family_regulators"/>
</dbReference>
<protein>
    <submittedName>
        <fullName evidence="5">Helix-turn-helix domain-containing protein</fullName>
    </submittedName>
</protein>
<evidence type="ECO:0000313" key="5">
    <source>
        <dbReference type="EMBL" id="TDD06774.1"/>
    </source>
</evidence>
<sequence>MAGPRARARGSCVSALPYPPCRIRPAESALPSQPCRISPAVSAGVSMARAADRRMTGMAVLIRTSDLPAKSRHDAWRALVCDTLGPLDLRIDPDAPLRGEIELGQLGSVGVGRVRTSTPHSVHRTPGLIRRDNPDVYRVVLAVSGSPRISQDGRAAQLRRDEFAIYDFTRPYELAYDGAVQLAVFSLPHDLLALPPGAMSELTALPITAETGAAALAAPLLRRVAFDLESYQPASAARLATVVLDLIGTAVAERMEQARTLAPDTRRRTLLLRVRAFIEERLGQADLDPATVAAAHHISVRYLHRLFEQEHTTVASYIRQRRLERCRADLADAAMRDLSVSSVGARWGLPDSAHFSRLFRRAYGMPPAEYRRAGAP</sequence>
<keyword evidence="3" id="KW-0804">Transcription</keyword>
<dbReference type="InterPro" id="IPR009057">
    <property type="entry name" value="Homeodomain-like_sf"/>
</dbReference>
<dbReference type="InterPro" id="IPR018060">
    <property type="entry name" value="HTH_AraC"/>
</dbReference>
<organism evidence="5 6">
    <name type="scientific">Nonomuraea deserti</name>
    <dbReference type="NCBI Taxonomy" id="1848322"/>
    <lineage>
        <taxon>Bacteria</taxon>
        <taxon>Bacillati</taxon>
        <taxon>Actinomycetota</taxon>
        <taxon>Actinomycetes</taxon>
        <taxon>Streptosporangiales</taxon>
        <taxon>Streptosporangiaceae</taxon>
        <taxon>Nonomuraea</taxon>
    </lineage>
</organism>
<keyword evidence="2" id="KW-0238">DNA-binding</keyword>
<name>A0A4R4VVG8_9ACTN</name>
<evidence type="ECO:0000259" key="4">
    <source>
        <dbReference type="PROSITE" id="PS01124"/>
    </source>
</evidence>
<accession>A0A4R4VVG8</accession>
<dbReference type="Pfam" id="PF12833">
    <property type="entry name" value="HTH_18"/>
    <property type="match status" value="1"/>
</dbReference>
<dbReference type="EMBL" id="SMKO01000030">
    <property type="protein sequence ID" value="TDD06774.1"/>
    <property type="molecule type" value="Genomic_DNA"/>
</dbReference>
<dbReference type="AlphaFoldDB" id="A0A4R4VVG8"/>
<proteinExistence type="predicted"/>
<dbReference type="InterPro" id="IPR035418">
    <property type="entry name" value="AraC-bd_2"/>
</dbReference>
<gene>
    <name evidence="5" type="ORF">E1292_14515</name>
</gene>
<evidence type="ECO:0000313" key="6">
    <source>
        <dbReference type="Proteomes" id="UP000295258"/>
    </source>
</evidence>
<dbReference type="Gene3D" id="1.10.10.60">
    <property type="entry name" value="Homeodomain-like"/>
    <property type="match status" value="1"/>
</dbReference>
<dbReference type="GO" id="GO:0003700">
    <property type="term" value="F:DNA-binding transcription factor activity"/>
    <property type="evidence" value="ECO:0007669"/>
    <property type="project" value="InterPro"/>
</dbReference>
<evidence type="ECO:0000256" key="3">
    <source>
        <dbReference type="ARBA" id="ARBA00023163"/>
    </source>
</evidence>
<dbReference type="PANTHER" id="PTHR46796">
    <property type="entry name" value="HTH-TYPE TRANSCRIPTIONAL ACTIVATOR RHAS-RELATED"/>
    <property type="match status" value="1"/>
</dbReference>
<keyword evidence="6" id="KW-1185">Reference proteome</keyword>
<keyword evidence="1" id="KW-0805">Transcription regulation</keyword>
<dbReference type="GO" id="GO:0043565">
    <property type="term" value="F:sequence-specific DNA binding"/>
    <property type="evidence" value="ECO:0007669"/>
    <property type="project" value="InterPro"/>
</dbReference>
<dbReference type="InterPro" id="IPR020449">
    <property type="entry name" value="Tscrpt_reg_AraC-type_HTH"/>
</dbReference>
<dbReference type="PROSITE" id="PS01124">
    <property type="entry name" value="HTH_ARAC_FAMILY_2"/>
    <property type="match status" value="1"/>
</dbReference>
<dbReference type="PRINTS" id="PR00032">
    <property type="entry name" value="HTHARAC"/>
</dbReference>
<comment type="caution">
    <text evidence="5">The sequence shown here is derived from an EMBL/GenBank/DDBJ whole genome shotgun (WGS) entry which is preliminary data.</text>
</comment>
<dbReference type="Pfam" id="PF14525">
    <property type="entry name" value="AraC_binding_2"/>
    <property type="match status" value="1"/>
</dbReference>
<dbReference type="Proteomes" id="UP000295258">
    <property type="component" value="Unassembled WGS sequence"/>
</dbReference>
<evidence type="ECO:0000256" key="1">
    <source>
        <dbReference type="ARBA" id="ARBA00023015"/>
    </source>
</evidence>
<dbReference type="SMART" id="SM00342">
    <property type="entry name" value="HTH_ARAC"/>
    <property type="match status" value="1"/>
</dbReference>